<dbReference type="RefSeq" id="WP_325774616.1">
    <property type="nucleotide sequence ID" value="NZ_VTDN01000002.1"/>
</dbReference>
<evidence type="ECO:0000313" key="1">
    <source>
        <dbReference type="EMBL" id="MEB5476027.1"/>
    </source>
</evidence>
<accession>A0ABU6DQT9</accession>
<proteinExistence type="predicted"/>
<evidence type="ECO:0008006" key="3">
    <source>
        <dbReference type="Google" id="ProtNLM"/>
    </source>
</evidence>
<reference evidence="1 2" key="1">
    <citation type="submission" date="2019-08" db="EMBL/GenBank/DDBJ databases">
        <title>Five species of Acinetobacter isolated from floral nectar and animal pollinators.</title>
        <authorList>
            <person name="Hendry T.A."/>
        </authorList>
    </citation>
    <scope>NUCLEOTIDE SEQUENCE [LARGE SCALE GENOMIC DNA]</scope>
    <source>
        <strain evidence="1 2">MD18.27</strain>
    </source>
</reference>
<name>A0ABU6DQT9_9GAMM</name>
<sequence>MVNKQDEMQLVNVLNSEQLISLAEACSAANMENIYRVIREQHDHYLNFSNCPVCLSQAEFEPRISNHTFITHCTDPECGVSYKLISNGQNKEFSLQAAGDWVKGGRWNLNFQI</sequence>
<protein>
    <recommendedName>
        <fullName evidence="3">Transcriptional regulator</fullName>
    </recommendedName>
</protein>
<dbReference type="EMBL" id="VTDN01000002">
    <property type="protein sequence ID" value="MEB5476027.1"/>
    <property type="molecule type" value="Genomic_DNA"/>
</dbReference>
<dbReference type="Proteomes" id="UP001339883">
    <property type="component" value="Unassembled WGS sequence"/>
</dbReference>
<keyword evidence="2" id="KW-1185">Reference proteome</keyword>
<comment type="caution">
    <text evidence="1">The sequence shown here is derived from an EMBL/GenBank/DDBJ whole genome shotgun (WGS) entry which is preliminary data.</text>
</comment>
<organism evidence="1 2">
    <name type="scientific">Acinetobacter pollinis</name>
    <dbReference type="NCBI Taxonomy" id="2605270"/>
    <lineage>
        <taxon>Bacteria</taxon>
        <taxon>Pseudomonadati</taxon>
        <taxon>Pseudomonadota</taxon>
        <taxon>Gammaproteobacteria</taxon>
        <taxon>Moraxellales</taxon>
        <taxon>Moraxellaceae</taxon>
        <taxon>Acinetobacter</taxon>
    </lineage>
</organism>
<evidence type="ECO:0000313" key="2">
    <source>
        <dbReference type="Proteomes" id="UP001339883"/>
    </source>
</evidence>
<gene>
    <name evidence="1" type="ORF">I2F25_02980</name>
</gene>